<name>A0A2S3ZWE3_ARTGL</name>
<accession>A0A2S3ZWE3</accession>
<gene>
    <name evidence="3" type="ORF">CVS27_09150</name>
</gene>
<dbReference type="Proteomes" id="UP000237061">
    <property type="component" value="Unassembled WGS sequence"/>
</dbReference>
<feature type="domain" description="DUF4232" evidence="2">
    <location>
        <begin position="450"/>
        <end position="584"/>
    </location>
</feature>
<evidence type="ECO:0000313" key="3">
    <source>
        <dbReference type="EMBL" id="POH73538.1"/>
    </source>
</evidence>
<evidence type="ECO:0000256" key="1">
    <source>
        <dbReference type="SAM" id="MobiDB-lite"/>
    </source>
</evidence>
<dbReference type="EMBL" id="PPXC01000006">
    <property type="protein sequence ID" value="POH73538.1"/>
    <property type="molecule type" value="Genomic_DNA"/>
</dbReference>
<sequence length="593" mass="61987">MLGGTFTRCCPRDPRLPLGNACESPACPGRRCPRLPSRCVHGTWRLPGPIGTLPPGLWVLVGCSWLSSLRPQGLKCQGPHSQCEPPNRLCHGHDPRQGTPAGADQLDSTHTGIAGHGGLVKHRSKLLATWLALTLVLAMTGCRWGPNEPPSSVREAGDAAGEYAKALDGVAGVKVIFNQPGHDPKDHPRSADDVSTWLVSIRLRVSKGTGTNVAVAAAQALAENVAGQRLGFAWEVGISDADEATGAGAEAGVYSSQGPAPITAQYFAVAREIGALPGVERAMMDHDGVAEVTTTGFQFLKPVGAYLAAKQLNVGALLVSQGRAHITTAGKALGAGLTELVTQLGTQFAARSVDVDTRVLYGQPQRRLTLTVEDSSQSQPILEYLRSTPLAYTPGEAVVTDFFIAEKGTGLTLVSGKLNYAGPQPPPPPIDEPSGPPTYSPPSYIPAPPCTVAQLTASMKGRVEAALGHRAMTILLTNTSATRCSVEGYPGVKFFADDGAPIPVTLTHGSSYMFSDPGPAPISLAPGATATAMLAWGANSTTQGHILPASMAVAPREGEGFVPTQVLTDTPDIIEGSELEVSAWDWPDAPLFR</sequence>
<feature type="region of interest" description="Disordered" evidence="1">
    <location>
        <begin position="418"/>
        <end position="440"/>
    </location>
</feature>
<protein>
    <recommendedName>
        <fullName evidence="2">DUF4232 domain-containing protein</fullName>
    </recommendedName>
</protein>
<reference evidence="3 4" key="1">
    <citation type="submission" date="2018-01" db="EMBL/GenBank/DDBJ databases">
        <title>Arthrobacter sp. nov., from glaciers in China.</title>
        <authorList>
            <person name="Liu Q."/>
            <person name="Xin Y.-H."/>
        </authorList>
    </citation>
    <scope>NUCLEOTIDE SEQUENCE [LARGE SCALE GENOMIC DNA]</scope>
    <source>
        <strain evidence="3 4">HLT2-12-2</strain>
    </source>
</reference>
<evidence type="ECO:0000313" key="4">
    <source>
        <dbReference type="Proteomes" id="UP000237061"/>
    </source>
</evidence>
<evidence type="ECO:0000259" key="2">
    <source>
        <dbReference type="Pfam" id="PF14016"/>
    </source>
</evidence>
<organism evidence="3 4">
    <name type="scientific">Arthrobacter glacialis</name>
    <dbReference type="NCBI Taxonomy" id="1664"/>
    <lineage>
        <taxon>Bacteria</taxon>
        <taxon>Bacillati</taxon>
        <taxon>Actinomycetota</taxon>
        <taxon>Actinomycetes</taxon>
        <taxon>Micrococcales</taxon>
        <taxon>Micrococcaceae</taxon>
        <taxon>Arthrobacter</taxon>
    </lineage>
</organism>
<proteinExistence type="predicted"/>
<comment type="caution">
    <text evidence="3">The sequence shown here is derived from an EMBL/GenBank/DDBJ whole genome shotgun (WGS) entry which is preliminary data.</text>
</comment>
<dbReference type="InterPro" id="IPR025326">
    <property type="entry name" value="DUF4232"/>
</dbReference>
<dbReference type="AlphaFoldDB" id="A0A2S3ZWE3"/>
<feature type="compositionally biased region" description="Pro residues" evidence="1">
    <location>
        <begin position="423"/>
        <end position="440"/>
    </location>
</feature>
<keyword evidence="4" id="KW-1185">Reference proteome</keyword>
<dbReference type="Pfam" id="PF14016">
    <property type="entry name" value="DUF4232"/>
    <property type="match status" value="1"/>
</dbReference>